<dbReference type="EMBL" id="FQUP01000007">
    <property type="protein sequence ID" value="SHG78476.1"/>
    <property type="molecule type" value="Genomic_DNA"/>
</dbReference>
<dbReference type="STRING" id="1122133.SAMN02745157_4825"/>
<dbReference type="GO" id="GO:0003677">
    <property type="term" value="F:DNA binding"/>
    <property type="evidence" value="ECO:0007669"/>
    <property type="project" value="InterPro"/>
</dbReference>
<gene>
    <name evidence="2" type="ORF">SAMN02745157_4825</name>
</gene>
<reference evidence="2 3" key="1">
    <citation type="submission" date="2016-11" db="EMBL/GenBank/DDBJ databases">
        <authorList>
            <person name="Jaros S."/>
            <person name="Januszkiewicz K."/>
            <person name="Wedrychowicz H."/>
        </authorList>
    </citation>
    <scope>NUCLEOTIDE SEQUENCE [LARGE SCALE GENOMIC DNA]</scope>
    <source>
        <strain evidence="2 3">DSM 19436</strain>
    </source>
</reference>
<dbReference type="AlphaFoldDB" id="A0A1M5MML0"/>
<feature type="compositionally biased region" description="Polar residues" evidence="1">
    <location>
        <begin position="284"/>
        <end position="294"/>
    </location>
</feature>
<organism evidence="2 3">
    <name type="scientific">Kaistia soli DSM 19436</name>
    <dbReference type="NCBI Taxonomy" id="1122133"/>
    <lineage>
        <taxon>Bacteria</taxon>
        <taxon>Pseudomonadati</taxon>
        <taxon>Pseudomonadota</taxon>
        <taxon>Alphaproteobacteria</taxon>
        <taxon>Hyphomicrobiales</taxon>
        <taxon>Kaistiaceae</taxon>
        <taxon>Kaistia</taxon>
    </lineage>
</organism>
<dbReference type="Proteomes" id="UP000184485">
    <property type="component" value="Unassembled WGS sequence"/>
</dbReference>
<dbReference type="InterPro" id="IPR018330">
    <property type="entry name" value="RecT_fam"/>
</dbReference>
<evidence type="ECO:0000313" key="3">
    <source>
        <dbReference type="Proteomes" id="UP000184485"/>
    </source>
</evidence>
<dbReference type="Pfam" id="PF03837">
    <property type="entry name" value="RecT"/>
    <property type="match status" value="1"/>
</dbReference>
<evidence type="ECO:0000313" key="2">
    <source>
        <dbReference type="EMBL" id="SHG78476.1"/>
    </source>
</evidence>
<protein>
    <submittedName>
        <fullName evidence="2">RecT family protein</fullName>
    </submittedName>
</protein>
<feature type="region of interest" description="Disordered" evidence="1">
    <location>
        <begin position="231"/>
        <end position="315"/>
    </location>
</feature>
<dbReference type="GO" id="GO:0006259">
    <property type="term" value="P:DNA metabolic process"/>
    <property type="evidence" value="ECO:0007669"/>
    <property type="project" value="InterPro"/>
</dbReference>
<accession>A0A1M5MML0</accession>
<feature type="compositionally biased region" description="Low complexity" evidence="1">
    <location>
        <begin position="245"/>
        <end position="260"/>
    </location>
</feature>
<proteinExistence type="predicted"/>
<keyword evidence="3" id="KW-1185">Reference proteome</keyword>
<evidence type="ECO:0000256" key="1">
    <source>
        <dbReference type="SAM" id="MobiDB-lite"/>
    </source>
</evidence>
<sequence>MTDIATTTPAREPIQSYKTIEIASVGGGGMLLPQTFGDVVAFADLMSRSQHAIPKHLRGNPGACMAVTMQALRWEMDPFAVAAKAYSVNDMIAYEAQLIAAVVYTRAPIKRRPDYAFSGAGADLVCTVTCEMLDGSVKVYVSPREGDIKTKNSPLWKTDPQQQLGYYSIRSWARRYTPEVLLGVYAPDELEEYRADRARDVTPSNMAERLAATKGEGGFSSARVETEIAAAVTGSKTNTEAPTSPGADQATAPAATSPATGKESDQEAPEAGASGAGQDRDSKSTAATQPNLSEPPTGEDGRAEREPSAAPMASLSADDRAFLGRFATALRPGQSPKDLLALREKFGKENPGRRYAENTPGHAAVQAIYAIETKRVVGEMSVEDADARIEGLLT</sequence>
<name>A0A1M5MML0_9HYPH</name>